<dbReference type="Pfam" id="PF07992">
    <property type="entry name" value="Pyr_redox_2"/>
    <property type="match status" value="1"/>
</dbReference>
<accession>A0A6I0DMB9</accession>
<dbReference type="Gene3D" id="3.50.50.60">
    <property type="entry name" value="FAD/NAD(P)-binding domain"/>
    <property type="match status" value="1"/>
</dbReference>
<evidence type="ECO:0000256" key="1">
    <source>
        <dbReference type="ARBA" id="ARBA00001917"/>
    </source>
</evidence>
<evidence type="ECO:0000259" key="10">
    <source>
        <dbReference type="Pfam" id="PF00724"/>
    </source>
</evidence>
<evidence type="ECO:0000256" key="9">
    <source>
        <dbReference type="ARBA" id="ARBA00023014"/>
    </source>
</evidence>
<dbReference type="SUPFAM" id="SSF51395">
    <property type="entry name" value="FMN-linked oxidoreductases"/>
    <property type="match status" value="1"/>
</dbReference>
<protein>
    <submittedName>
        <fullName evidence="13">FAD-dependent oxidoreductase</fullName>
    </submittedName>
    <submittedName>
        <fullName evidence="12">NADH:flavin oxidoreductase</fullName>
    </submittedName>
</protein>
<evidence type="ECO:0000256" key="5">
    <source>
        <dbReference type="ARBA" id="ARBA00022643"/>
    </source>
</evidence>
<dbReference type="Pfam" id="PF00724">
    <property type="entry name" value="Oxidored_FMN"/>
    <property type="match status" value="1"/>
</dbReference>
<dbReference type="GeneID" id="61314607"/>
<reference evidence="13" key="3">
    <citation type="submission" date="2020-10" db="EMBL/GenBank/DDBJ databases">
        <title>Enrichment of novel Verrucomicrobia, Bacteroidetes and Krumholzibacteria in an oxygen-limited, methane- and iron-fed bioreactor inoculated with Bothnian Sea sediments.</title>
        <authorList>
            <person name="Martins P.D."/>
            <person name="de Jong A."/>
            <person name="Lenstra W.K."/>
            <person name="van Helmond N.A.G.M."/>
            <person name="Slomp C.P."/>
            <person name="Jetten M.S.M."/>
            <person name="Welte C.U."/>
            <person name="Rasigraf O."/>
        </authorList>
    </citation>
    <scope>NUCLEOTIDE SEQUENCE</scope>
    <source>
        <strain evidence="13">MAG47</strain>
    </source>
</reference>
<dbReference type="EMBL" id="WBWX01000006">
    <property type="protein sequence ID" value="KAB2795444.1"/>
    <property type="molecule type" value="Genomic_DNA"/>
</dbReference>
<proteinExistence type="inferred from homology"/>
<evidence type="ECO:0000256" key="6">
    <source>
        <dbReference type="ARBA" id="ARBA00022723"/>
    </source>
</evidence>
<organism evidence="12 14">
    <name type="scientific">Brucella anthropi</name>
    <name type="common">Ochrobactrum anthropi</name>
    <dbReference type="NCBI Taxonomy" id="529"/>
    <lineage>
        <taxon>Bacteria</taxon>
        <taxon>Pseudomonadati</taxon>
        <taxon>Pseudomonadota</taxon>
        <taxon>Alphaproteobacteria</taxon>
        <taxon>Hyphomicrobiales</taxon>
        <taxon>Brucellaceae</taxon>
        <taxon>Brucella/Ochrobactrum group</taxon>
        <taxon>Brucella</taxon>
    </lineage>
</organism>
<dbReference type="CDD" id="cd02929">
    <property type="entry name" value="TMADH_HD_FMN"/>
    <property type="match status" value="1"/>
</dbReference>
<evidence type="ECO:0000313" key="12">
    <source>
        <dbReference type="EMBL" id="KAB2795444.1"/>
    </source>
</evidence>
<dbReference type="InterPro" id="IPR037348">
    <property type="entry name" value="TMADH/DMDH_FMN-bd"/>
</dbReference>
<dbReference type="PANTHER" id="PTHR42917:SF2">
    <property type="entry name" value="2,4-DIENOYL-COA REDUCTASE [(2E)-ENOYL-COA-PRODUCING]"/>
    <property type="match status" value="1"/>
</dbReference>
<evidence type="ECO:0000313" key="14">
    <source>
        <dbReference type="Proteomes" id="UP000441102"/>
    </source>
</evidence>
<dbReference type="InterPro" id="IPR001155">
    <property type="entry name" value="OxRdtase_FMN_N"/>
</dbReference>
<comment type="cofactor">
    <cofactor evidence="2">
        <name>[4Fe-4S] cluster</name>
        <dbReference type="ChEBI" id="CHEBI:49883"/>
    </cofactor>
</comment>
<evidence type="ECO:0000259" key="11">
    <source>
        <dbReference type="Pfam" id="PF07992"/>
    </source>
</evidence>
<evidence type="ECO:0000313" key="13">
    <source>
        <dbReference type="EMBL" id="MBE0563358.1"/>
    </source>
</evidence>
<feature type="domain" description="FAD/NAD(P)-binding" evidence="11">
    <location>
        <begin position="393"/>
        <end position="666"/>
    </location>
</feature>
<dbReference type="SUPFAM" id="SSF51905">
    <property type="entry name" value="FAD/NAD(P)-binding domain"/>
    <property type="match status" value="1"/>
</dbReference>
<dbReference type="Gene3D" id="3.20.20.70">
    <property type="entry name" value="Aldolase class I"/>
    <property type="match status" value="1"/>
</dbReference>
<keyword evidence="4" id="KW-0285">Flavoprotein</keyword>
<name>A0A6I0DMB9_BRUAN</name>
<keyword evidence="9" id="KW-0411">Iron-sulfur</keyword>
<reference evidence="13" key="2">
    <citation type="submission" date="2020-09" db="EMBL/GenBank/DDBJ databases">
        <authorList>
            <person name="Dalcin Martins P."/>
        </authorList>
    </citation>
    <scope>NUCLEOTIDE SEQUENCE</scope>
    <source>
        <strain evidence="13">MAG47</strain>
    </source>
</reference>
<evidence type="ECO:0000256" key="3">
    <source>
        <dbReference type="ARBA" id="ARBA00011048"/>
    </source>
</evidence>
<evidence type="ECO:0000256" key="8">
    <source>
        <dbReference type="ARBA" id="ARBA00023004"/>
    </source>
</evidence>
<keyword evidence="6" id="KW-0479">Metal-binding</keyword>
<dbReference type="Proteomes" id="UP000642265">
    <property type="component" value="Unassembled WGS sequence"/>
</dbReference>
<dbReference type="GO" id="GO:0046872">
    <property type="term" value="F:metal ion binding"/>
    <property type="evidence" value="ECO:0007669"/>
    <property type="project" value="UniProtKB-KW"/>
</dbReference>
<keyword evidence="8" id="KW-0408">Iron</keyword>
<sequence length="687" mass="76278">MTSRAIMDKRHEILFEPIKIGPVTTKNRFYQVPHCSGMGHRYPEHDLRLREMKAEGGWGVVSTQETEIHPTSDITPSNQGRIWDEKDADRLQKLTEAVHQHGSLAAIQLVHNGIHVSNRLTRLAPLGPMDMIVDVEDPVQARAMDKADIARFRKWHRDAALRAKRAGFDIIYVYAGHDMTLLQHFLLQRYNTRTDEYGGSFENRLRLFREVLADTRDAVGDKCAIAVRFAVEEFLGDQGIQHNGEGRDVIAALADEPDLWDVNLSGWSNDSQTSRFSQEGFQEPYISFVKSLTSKPVVGVGRYTSPDTMVQAIRSGVLDLIGAARPSIADPFLPEKIRSGRIDDIRECIGCNICTASDNTVAPLRCTQNPTIGEEARKDWHPEKISRLQATEKVLVVGGGPAGLEAARAMAERGAEVIIAEKHTHWGGRVTEEAALPGLASWARVRDWRMMQLQRATNVEMYLDSQLDADEILTYGIPHVVLATGAHWRADAVGRSHRQPPETLEGRTLSVNAILKDKTSLDACHGPLVIFDDDRYYLGSVLAELAVSRGIDTTLVTPAPIVAPWTEHTLEQSKIQTRLIELGVRIIPLHKLARQTSDSLSVACVYSGRETEVPCSTLVPVTSRHPNNTLQAALEARKNDWQDAGVISVTAIGDCYAPSIIAAAVYSGHYYARNFGAQAPENMDMYR</sequence>
<dbReference type="Proteomes" id="UP000441102">
    <property type="component" value="Unassembled WGS sequence"/>
</dbReference>
<evidence type="ECO:0000256" key="4">
    <source>
        <dbReference type="ARBA" id="ARBA00022630"/>
    </source>
</evidence>
<evidence type="ECO:0000256" key="2">
    <source>
        <dbReference type="ARBA" id="ARBA00001966"/>
    </source>
</evidence>
<dbReference type="RefSeq" id="WP_029375914.1">
    <property type="nucleotide sequence ID" value="NZ_CP044971.1"/>
</dbReference>
<dbReference type="EMBL" id="JACZKO010000059">
    <property type="protein sequence ID" value="MBE0563358.1"/>
    <property type="molecule type" value="Genomic_DNA"/>
</dbReference>
<comment type="similarity">
    <text evidence="3">In the N-terminal section; belongs to the NADH:flavin oxidoreductase/NADH oxidase family.</text>
</comment>
<dbReference type="GO" id="GO:0051536">
    <property type="term" value="F:iron-sulfur cluster binding"/>
    <property type="evidence" value="ECO:0007669"/>
    <property type="project" value="UniProtKB-KW"/>
</dbReference>
<comment type="caution">
    <text evidence="12">The sequence shown here is derived from an EMBL/GenBank/DDBJ whole genome shotgun (WGS) entry which is preliminary data.</text>
</comment>
<dbReference type="GO" id="GO:0010181">
    <property type="term" value="F:FMN binding"/>
    <property type="evidence" value="ECO:0007669"/>
    <property type="project" value="InterPro"/>
</dbReference>
<evidence type="ECO:0000256" key="7">
    <source>
        <dbReference type="ARBA" id="ARBA00023002"/>
    </source>
</evidence>
<feature type="domain" description="NADH:flavin oxidoreductase/NADH oxidase N-terminal" evidence="10">
    <location>
        <begin position="14"/>
        <end position="343"/>
    </location>
</feature>
<dbReference type="PRINTS" id="PR00411">
    <property type="entry name" value="PNDRDTASEI"/>
</dbReference>
<dbReference type="AlphaFoldDB" id="A0A6I0DMB9"/>
<gene>
    <name evidence="12" type="ORF">F9L06_16580</name>
    <name evidence="13" type="ORF">IH622_21445</name>
</gene>
<comment type="cofactor">
    <cofactor evidence="1">
        <name>FMN</name>
        <dbReference type="ChEBI" id="CHEBI:58210"/>
    </cofactor>
</comment>
<keyword evidence="5" id="KW-0288">FMN</keyword>
<dbReference type="InterPro" id="IPR051793">
    <property type="entry name" value="NADH:flavin_oxidoreductase"/>
</dbReference>
<dbReference type="GO" id="GO:0016491">
    <property type="term" value="F:oxidoreductase activity"/>
    <property type="evidence" value="ECO:0007669"/>
    <property type="project" value="UniProtKB-KW"/>
</dbReference>
<dbReference type="InterPro" id="IPR036188">
    <property type="entry name" value="FAD/NAD-bd_sf"/>
</dbReference>
<dbReference type="InterPro" id="IPR023753">
    <property type="entry name" value="FAD/NAD-binding_dom"/>
</dbReference>
<keyword evidence="7" id="KW-0560">Oxidoreductase</keyword>
<dbReference type="InterPro" id="IPR013785">
    <property type="entry name" value="Aldolase_TIM"/>
</dbReference>
<dbReference type="PANTHER" id="PTHR42917">
    <property type="entry name" value="2,4-DIENOYL-COA REDUCTASE"/>
    <property type="match status" value="1"/>
</dbReference>
<dbReference type="SUPFAM" id="SSF51971">
    <property type="entry name" value="Nucleotide-binding domain"/>
    <property type="match status" value="1"/>
</dbReference>
<reference evidence="12 14" key="1">
    <citation type="submission" date="2019-09" db="EMBL/GenBank/DDBJ databases">
        <title>Taxonomic organization of the family Brucellaceae based on a phylogenomic approach.</title>
        <authorList>
            <person name="Leclercq S."/>
            <person name="Cloeckaert A."/>
            <person name="Zygmunt M.S."/>
        </authorList>
    </citation>
    <scope>NUCLEOTIDE SEQUENCE [LARGE SCALE GENOMIC DNA]</scope>
    <source>
        <strain evidence="12 14">CCUG 34461</strain>
    </source>
</reference>
<dbReference type="Gene3D" id="3.40.50.720">
    <property type="entry name" value="NAD(P)-binding Rossmann-like Domain"/>
    <property type="match status" value="1"/>
</dbReference>